<evidence type="ECO:0000313" key="2">
    <source>
        <dbReference type="EMBL" id="GCL35803.1"/>
    </source>
</evidence>
<comment type="caution">
    <text evidence="2">The sequence shown here is derived from an EMBL/GenBank/DDBJ whole genome shotgun (WGS) entry which is preliminary data.</text>
</comment>
<keyword evidence="1" id="KW-0472">Membrane</keyword>
<evidence type="ECO:0000313" key="3">
    <source>
        <dbReference type="Proteomes" id="UP000300142"/>
    </source>
</evidence>
<name>A0A479ZWA9_9CYAN</name>
<accession>A0A479ZWA9</accession>
<dbReference type="EMBL" id="BJCE01000018">
    <property type="protein sequence ID" value="GCL35803.1"/>
    <property type="molecule type" value="Genomic_DNA"/>
</dbReference>
<sequence length="76" mass="8959">MTLGQDINIQIHQKAYPHFLGKVSELGVSLFKGTWWYIYPYIIVFKIMLLAFASLSFLYIHYSRQKLIKIFQNSSV</sequence>
<dbReference type="Proteomes" id="UP000300142">
    <property type="component" value="Unassembled WGS sequence"/>
</dbReference>
<feature type="transmembrane region" description="Helical" evidence="1">
    <location>
        <begin position="38"/>
        <end position="60"/>
    </location>
</feature>
<organism evidence="2 3">
    <name type="scientific">Sphaerospermopsis reniformis</name>
    <dbReference type="NCBI Taxonomy" id="531300"/>
    <lineage>
        <taxon>Bacteria</taxon>
        <taxon>Bacillati</taxon>
        <taxon>Cyanobacteriota</taxon>
        <taxon>Cyanophyceae</taxon>
        <taxon>Nostocales</taxon>
        <taxon>Aphanizomenonaceae</taxon>
        <taxon>Sphaerospermopsis</taxon>
    </lineage>
</organism>
<dbReference type="AlphaFoldDB" id="A0A479ZWA9"/>
<protein>
    <submittedName>
        <fullName evidence="2">Uncharacterized protein</fullName>
    </submittedName>
</protein>
<keyword evidence="1" id="KW-1133">Transmembrane helix</keyword>
<evidence type="ECO:0000256" key="1">
    <source>
        <dbReference type="SAM" id="Phobius"/>
    </source>
</evidence>
<reference evidence="3" key="1">
    <citation type="submission" date="2019-02" db="EMBL/GenBank/DDBJ databases">
        <title>Draft genome sequence of Sphaerospermopsis reniformis NIES-1949.</title>
        <authorList>
            <person name="Yamaguchi H."/>
            <person name="Suzuki S."/>
            <person name="Kawachi M."/>
        </authorList>
    </citation>
    <scope>NUCLEOTIDE SEQUENCE [LARGE SCALE GENOMIC DNA]</scope>
    <source>
        <strain evidence="3">NIES-1949</strain>
    </source>
</reference>
<proteinExistence type="predicted"/>
<keyword evidence="3" id="KW-1185">Reference proteome</keyword>
<gene>
    <name evidence="2" type="ORF">SR1949_09020</name>
</gene>
<keyword evidence="1" id="KW-0812">Transmembrane</keyword>